<dbReference type="PANTHER" id="PTHR33751:SF9">
    <property type="entry name" value="CYTOCHROME C4"/>
    <property type="match status" value="1"/>
</dbReference>
<keyword evidence="10" id="KW-1185">Reference proteome</keyword>
<evidence type="ECO:0000256" key="7">
    <source>
        <dbReference type="SAM" id="SignalP"/>
    </source>
</evidence>
<dbReference type="InterPro" id="IPR050597">
    <property type="entry name" value="Cytochrome_c_Oxidase_Subunit"/>
</dbReference>
<evidence type="ECO:0000256" key="5">
    <source>
        <dbReference type="ARBA" id="ARBA00023004"/>
    </source>
</evidence>
<reference evidence="9 10" key="1">
    <citation type="submission" date="2018-09" db="EMBL/GenBank/DDBJ databases">
        <authorList>
            <person name="Wang Z."/>
        </authorList>
    </citation>
    <scope>NUCLEOTIDE SEQUENCE [LARGE SCALE GENOMIC DNA]</scope>
    <source>
        <strain evidence="9 10">ALS 81</strain>
    </source>
</reference>
<keyword evidence="7" id="KW-0732">Signal</keyword>
<keyword evidence="4" id="KW-0249">Electron transport</keyword>
<dbReference type="OrthoDB" id="9796421at2"/>
<evidence type="ECO:0000256" key="2">
    <source>
        <dbReference type="ARBA" id="ARBA00022617"/>
    </source>
</evidence>
<dbReference type="SUPFAM" id="SSF46626">
    <property type="entry name" value="Cytochrome c"/>
    <property type="match status" value="1"/>
</dbReference>
<evidence type="ECO:0000313" key="9">
    <source>
        <dbReference type="EMBL" id="RKF21471.1"/>
    </source>
</evidence>
<evidence type="ECO:0000313" key="10">
    <source>
        <dbReference type="Proteomes" id="UP000286482"/>
    </source>
</evidence>
<name>A0A420EL60_9ALTE</name>
<comment type="caution">
    <text evidence="9">The sequence shown here is derived from an EMBL/GenBank/DDBJ whole genome shotgun (WGS) entry which is preliminary data.</text>
</comment>
<accession>A0A420EL60</accession>
<dbReference type="GO" id="GO:0009055">
    <property type="term" value="F:electron transfer activity"/>
    <property type="evidence" value="ECO:0007669"/>
    <property type="project" value="InterPro"/>
</dbReference>
<dbReference type="EMBL" id="RAQO01000002">
    <property type="protein sequence ID" value="RKF21471.1"/>
    <property type="molecule type" value="Genomic_DNA"/>
</dbReference>
<dbReference type="InterPro" id="IPR036909">
    <property type="entry name" value="Cyt_c-like_dom_sf"/>
</dbReference>
<evidence type="ECO:0000259" key="8">
    <source>
        <dbReference type="PROSITE" id="PS51007"/>
    </source>
</evidence>
<dbReference type="GO" id="GO:0046872">
    <property type="term" value="F:metal ion binding"/>
    <property type="evidence" value="ECO:0007669"/>
    <property type="project" value="UniProtKB-KW"/>
</dbReference>
<feature type="signal peptide" evidence="7">
    <location>
        <begin position="1"/>
        <end position="23"/>
    </location>
</feature>
<dbReference type="Pfam" id="PF13442">
    <property type="entry name" value="Cytochrome_CBB3"/>
    <property type="match status" value="1"/>
</dbReference>
<dbReference type="Proteomes" id="UP000286482">
    <property type="component" value="Unassembled WGS sequence"/>
</dbReference>
<dbReference type="Gene3D" id="1.10.760.10">
    <property type="entry name" value="Cytochrome c-like domain"/>
    <property type="match status" value="1"/>
</dbReference>
<evidence type="ECO:0000256" key="3">
    <source>
        <dbReference type="ARBA" id="ARBA00022723"/>
    </source>
</evidence>
<dbReference type="PROSITE" id="PS51007">
    <property type="entry name" value="CYTC"/>
    <property type="match status" value="1"/>
</dbReference>
<feature type="domain" description="Cytochrome c" evidence="8">
    <location>
        <begin position="24"/>
        <end position="101"/>
    </location>
</feature>
<protein>
    <submittedName>
        <fullName evidence="9">Cytochrome c</fullName>
    </submittedName>
</protein>
<evidence type="ECO:0000256" key="4">
    <source>
        <dbReference type="ARBA" id="ARBA00022982"/>
    </source>
</evidence>
<proteinExistence type="predicted"/>
<dbReference type="PANTHER" id="PTHR33751">
    <property type="entry name" value="CBB3-TYPE CYTOCHROME C OXIDASE SUBUNIT FIXP"/>
    <property type="match status" value="1"/>
</dbReference>
<evidence type="ECO:0000256" key="6">
    <source>
        <dbReference type="PROSITE-ProRule" id="PRU00433"/>
    </source>
</evidence>
<gene>
    <name evidence="9" type="ORF">DBZ36_02140</name>
</gene>
<feature type="chain" id="PRO_5019387113" evidence="7">
    <location>
        <begin position="24"/>
        <end position="101"/>
    </location>
</feature>
<dbReference type="RefSeq" id="WP_120353274.1">
    <property type="nucleotide sequence ID" value="NZ_RAQO01000002.1"/>
</dbReference>
<evidence type="ECO:0000256" key="1">
    <source>
        <dbReference type="ARBA" id="ARBA00022448"/>
    </source>
</evidence>
<dbReference type="AlphaFoldDB" id="A0A420EL60"/>
<keyword evidence="3 6" id="KW-0479">Metal-binding</keyword>
<sequence>MLLKNVSSAFWLGVILSTSSAFAADIAEGQTKSAMCIACHGANGISNAEIYPNLAGQKATYLEKQIIAFKDGTRIDPTMAAMTATLTPEDIANIAAFYSSL</sequence>
<dbReference type="GO" id="GO:0020037">
    <property type="term" value="F:heme binding"/>
    <property type="evidence" value="ECO:0007669"/>
    <property type="project" value="InterPro"/>
</dbReference>
<keyword evidence="2 6" id="KW-0349">Heme</keyword>
<organism evidence="9 10">
    <name type="scientific">Alginatibacterium sediminis</name>
    <dbReference type="NCBI Taxonomy" id="2164068"/>
    <lineage>
        <taxon>Bacteria</taxon>
        <taxon>Pseudomonadati</taxon>
        <taxon>Pseudomonadota</taxon>
        <taxon>Gammaproteobacteria</taxon>
        <taxon>Alteromonadales</taxon>
        <taxon>Alteromonadaceae</taxon>
        <taxon>Alginatibacterium</taxon>
    </lineage>
</organism>
<dbReference type="InterPro" id="IPR009056">
    <property type="entry name" value="Cyt_c-like_dom"/>
</dbReference>
<keyword evidence="1" id="KW-0813">Transport</keyword>
<keyword evidence="5 6" id="KW-0408">Iron</keyword>